<dbReference type="Proteomes" id="UP000694381">
    <property type="component" value="Unassembled WGS sequence"/>
</dbReference>
<feature type="signal peptide" evidence="7">
    <location>
        <begin position="1"/>
        <end position="28"/>
    </location>
</feature>
<evidence type="ECO:0008006" key="10">
    <source>
        <dbReference type="Google" id="ProtNLM"/>
    </source>
</evidence>
<keyword evidence="3" id="KW-0964">Secreted</keyword>
<reference evidence="8" key="2">
    <citation type="submission" date="2025-09" db="UniProtKB">
        <authorList>
            <consortium name="Ensembl"/>
        </authorList>
    </citation>
    <scope>IDENTIFICATION</scope>
</reference>
<dbReference type="GO" id="GO:0005615">
    <property type="term" value="C:extracellular space"/>
    <property type="evidence" value="ECO:0007669"/>
    <property type="project" value="TreeGrafter"/>
</dbReference>
<proteinExistence type="inferred from homology"/>
<dbReference type="Ensembl" id="ENSNGAT00000014063.1">
    <property type="protein sequence ID" value="ENSNGAP00000008561.1"/>
    <property type="gene ID" value="ENSNGAG00000011501.1"/>
</dbReference>
<evidence type="ECO:0000256" key="6">
    <source>
        <dbReference type="ARBA" id="ARBA00023157"/>
    </source>
</evidence>
<dbReference type="Gene3D" id="2.60.40.4230">
    <property type="entry name" value="Resistin head domain"/>
    <property type="match status" value="1"/>
</dbReference>
<dbReference type="InterPro" id="IPR009714">
    <property type="entry name" value="RELM"/>
</dbReference>
<keyword evidence="6" id="KW-1015">Disulfide bond</keyword>
<keyword evidence="4" id="KW-0372">Hormone</keyword>
<dbReference type="GeneTree" id="ENSGT00390000016177"/>
<dbReference type="InterPro" id="IPR036262">
    <property type="entry name" value="Resistin-like_sf"/>
</dbReference>
<evidence type="ECO:0000256" key="1">
    <source>
        <dbReference type="ARBA" id="ARBA00004613"/>
    </source>
</evidence>
<feature type="chain" id="PRO_5034337016" description="Resistin-like beta" evidence="7">
    <location>
        <begin position="29"/>
        <end position="115"/>
    </location>
</feature>
<sequence>TLTFYRMKPICSLLIFISLLQLMIPVKTEWTLKSLVEKNIHEALNTQEYPVSTGAKKVSCTSVASSAKMATCPAGMTVTGCACGFACGFWDVKNETTCHCLCPVDCTTALCCQLA</sequence>
<evidence type="ECO:0000256" key="7">
    <source>
        <dbReference type="SAM" id="SignalP"/>
    </source>
</evidence>
<name>A0A8C6QVP8_NANGA</name>
<keyword evidence="9" id="KW-1185">Reference proteome</keyword>
<dbReference type="CDD" id="cd16333">
    <property type="entry name" value="RELM"/>
    <property type="match status" value="1"/>
</dbReference>
<dbReference type="GO" id="GO:0005179">
    <property type="term" value="F:hormone activity"/>
    <property type="evidence" value="ECO:0007669"/>
    <property type="project" value="UniProtKB-KW"/>
</dbReference>
<evidence type="ECO:0000313" key="8">
    <source>
        <dbReference type="Ensembl" id="ENSNGAP00000008561.1"/>
    </source>
</evidence>
<dbReference type="PANTHER" id="PTHR21101:SF13">
    <property type="entry name" value="RESISTIN-LIKE BETA"/>
    <property type="match status" value="1"/>
</dbReference>
<dbReference type="AlphaFoldDB" id="A0A8C6QVP8"/>
<comment type="subcellular location">
    <subcellularLocation>
        <location evidence="1">Secreted</location>
    </subcellularLocation>
</comment>
<evidence type="ECO:0000256" key="2">
    <source>
        <dbReference type="ARBA" id="ARBA00007258"/>
    </source>
</evidence>
<evidence type="ECO:0000256" key="5">
    <source>
        <dbReference type="ARBA" id="ARBA00022729"/>
    </source>
</evidence>
<evidence type="ECO:0000256" key="3">
    <source>
        <dbReference type="ARBA" id="ARBA00022525"/>
    </source>
</evidence>
<dbReference type="Pfam" id="PF06954">
    <property type="entry name" value="Resistin"/>
    <property type="match status" value="1"/>
</dbReference>
<evidence type="ECO:0000313" key="9">
    <source>
        <dbReference type="Proteomes" id="UP000694381"/>
    </source>
</evidence>
<dbReference type="OMA" id="FLRFCPR"/>
<comment type="similarity">
    <text evidence="2">Belongs to the resistin/FIZZ family.</text>
</comment>
<dbReference type="SUPFAM" id="SSF111423">
    <property type="entry name" value="Resistin"/>
    <property type="match status" value="1"/>
</dbReference>
<dbReference type="PANTHER" id="PTHR21101">
    <property type="entry name" value="RESISTIN"/>
    <property type="match status" value="1"/>
</dbReference>
<organism evidence="8 9">
    <name type="scientific">Nannospalax galili</name>
    <name type="common">Northern Israeli blind subterranean mole rat</name>
    <name type="synonym">Spalax galili</name>
    <dbReference type="NCBI Taxonomy" id="1026970"/>
    <lineage>
        <taxon>Eukaryota</taxon>
        <taxon>Metazoa</taxon>
        <taxon>Chordata</taxon>
        <taxon>Craniata</taxon>
        <taxon>Vertebrata</taxon>
        <taxon>Euteleostomi</taxon>
        <taxon>Mammalia</taxon>
        <taxon>Eutheria</taxon>
        <taxon>Euarchontoglires</taxon>
        <taxon>Glires</taxon>
        <taxon>Rodentia</taxon>
        <taxon>Myomorpha</taxon>
        <taxon>Muroidea</taxon>
        <taxon>Spalacidae</taxon>
        <taxon>Spalacinae</taxon>
        <taxon>Nannospalax</taxon>
    </lineage>
</organism>
<dbReference type="GO" id="GO:0050673">
    <property type="term" value="P:epithelial cell proliferation"/>
    <property type="evidence" value="ECO:0007669"/>
    <property type="project" value="Ensembl"/>
</dbReference>
<reference evidence="8" key="1">
    <citation type="submission" date="2025-08" db="UniProtKB">
        <authorList>
            <consortium name="Ensembl"/>
        </authorList>
    </citation>
    <scope>IDENTIFICATION</scope>
</reference>
<evidence type="ECO:0000256" key="4">
    <source>
        <dbReference type="ARBA" id="ARBA00022702"/>
    </source>
</evidence>
<protein>
    <recommendedName>
        <fullName evidence="10">Resistin-like beta</fullName>
    </recommendedName>
</protein>
<keyword evidence="5 7" id="KW-0732">Signal</keyword>
<gene>
    <name evidence="8" type="primary">Retnlb</name>
</gene>
<accession>A0A8C6QVP8</accession>